<evidence type="ECO:0000256" key="6">
    <source>
        <dbReference type="ARBA" id="ARBA00023136"/>
    </source>
</evidence>
<dbReference type="AlphaFoldDB" id="A0A2T6BMS8"/>
<feature type="transmembrane region" description="Helical" evidence="7">
    <location>
        <begin position="282"/>
        <end position="302"/>
    </location>
</feature>
<keyword evidence="2" id="KW-0813">Transport</keyword>
<feature type="transmembrane region" description="Helical" evidence="7">
    <location>
        <begin position="323"/>
        <end position="343"/>
    </location>
</feature>
<feature type="transmembrane region" description="Helical" evidence="7">
    <location>
        <begin position="140"/>
        <end position="161"/>
    </location>
</feature>
<dbReference type="PANTHER" id="PTHR43549">
    <property type="entry name" value="MULTIDRUG RESISTANCE PROTEIN YPNP-RELATED"/>
    <property type="match status" value="1"/>
</dbReference>
<keyword evidence="6 7" id="KW-0472">Membrane</keyword>
<keyword evidence="3" id="KW-1003">Cell membrane</keyword>
<keyword evidence="4 7" id="KW-0812">Transmembrane</keyword>
<dbReference type="GO" id="GO:0042910">
    <property type="term" value="F:xenobiotic transmembrane transporter activity"/>
    <property type="evidence" value="ECO:0007669"/>
    <property type="project" value="InterPro"/>
</dbReference>
<dbReference type="PANTHER" id="PTHR43549:SF2">
    <property type="entry name" value="MULTIDRUG RESISTANCE PROTEIN NORM-RELATED"/>
    <property type="match status" value="1"/>
</dbReference>
<dbReference type="GO" id="GO:0005886">
    <property type="term" value="C:plasma membrane"/>
    <property type="evidence" value="ECO:0007669"/>
    <property type="project" value="UniProtKB-SubCell"/>
</dbReference>
<dbReference type="NCBIfam" id="TIGR00797">
    <property type="entry name" value="matE"/>
    <property type="match status" value="1"/>
</dbReference>
<feature type="transmembrane region" description="Helical" evidence="7">
    <location>
        <begin position="101"/>
        <end position="120"/>
    </location>
</feature>
<accession>A0A2T6BMS8</accession>
<feature type="transmembrane region" description="Helical" evidence="7">
    <location>
        <begin position="200"/>
        <end position="219"/>
    </location>
</feature>
<dbReference type="GO" id="GO:0015297">
    <property type="term" value="F:antiporter activity"/>
    <property type="evidence" value="ECO:0007669"/>
    <property type="project" value="InterPro"/>
</dbReference>
<evidence type="ECO:0000256" key="3">
    <source>
        <dbReference type="ARBA" id="ARBA00022475"/>
    </source>
</evidence>
<dbReference type="RefSeq" id="WP_245912966.1">
    <property type="nucleotide sequence ID" value="NZ_QBKS01000001.1"/>
</dbReference>
<dbReference type="PIRSF" id="PIRSF006603">
    <property type="entry name" value="DinF"/>
    <property type="match status" value="1"/>
</dbReference>
<dbReference type="InterPro" id="IPR002528">
    <property type="entry name" value="MATE_fam"/>
</dbReference>
<feature type="transmembrane region" description="Helical" evidence="7">
    <location>
        <begin position="20"/>
        <end position="40"/>
    </location>
</feature>
<sequence>MSLATAPKAVFTTGNLMGHVTRMSFTASIGLMAIFAVDLVDMIFISMLGNAALAAAVGYAGTIMFFTNAVSIGLSIAAGTLVAQAIGAGRAEEARERATSVAVYAGLVGLIIPGLILWNLDACLSLLGASGETLPMARSYLFILLPTSVFLGVAMTAMAVLRAYGDAKRSMYATLFGGIANAVLDPIFIFALGLGLQGAAIASVIARIVVFYYAISPAIRVHDGFAWPSVSRVLQDTRAVAGLAAPAVLANVATPVGSAIVLRQMAQHGTDAVAGMAIIGRLMPVTFSVIFALSGAIGPIIGQNFGAKLLDRVHDAYLDALKFVALYVLGAALILFLARGLLADAFGATGLARDLVLLFCGPLALTYMFNGAIYVSNAAFNNLGRPVYSTLVNWGTYTLGTLPFVMAGSALYGAPGILIGQALGTALFSIGAVAVALRLTRAPDPAKKTPVFRSRELQVTCQRQH</sequence>
<dbReference type="InterPro" id="IPR052031">
    <property type="entry name" value="Membrane_Transporter-Flippase"/>
</dbReference>
<gene>
    <name evidence="8" type="ORF">C8N43_2055</name>
</gene>
<dbReference type="InterPro" id="IPR048279">
    <property type="entry name" value="MdtK-like"/>
</dbReference>
<evidence type="ECO:0000256" key="1">
    <source>
        <dbReference type="ARBA" id="ARBA00004429"/>
    </source>
</evidence>
<feature type="transmembrane region" description="Helical" evidence="7">
    <location>
        <begin position="355"/>
        <end position="375"/>
    </location>
</feature>
<evidence type="ECO:0000313" key="8">
    <source>
        <dbReference type="EMBL" id="PTX57388.1"/>
    </source>
</evidence>
<evidence type="ECO:0000256" key="4">
    <source>
        <dbReference type="ARBA" id="ARBA00022692"/>
    </source>
</evidence>
<dbReference type="EMBL" id="QBKS01000001">
    <property type="protein sequence ID" value="PTX57388.1"/>
    <property type="molecule type" value="Genomic_DNA"/>
</dbReference>
<evidence type="ECO:0000256" key="5">
    <source>
        <dbReference type="ARBA" id="ARBA00022989"/>
    </source>
</evidence>
<evidence type="ECO:0000313" key="9">
    <source>
        <dbReference type="Proteomes" id="UP000243978"/>
    </source>
</evidence>
<dbReference type="Proteomes" id="UP000243978">
    <property type="component" value="Unassembled WGS sequence"/>
</dbReference>
<organism evidence="8 9">
    <name type="scientific">Litoreibacter ponti</name>
    <dbReference type="NCBI Taxonomy" id="1510457"/>
    <lineage>
        <taxon>Bacteria</taxon>
        <taxon>Pseudomonadati</taxon>
        <taxon>Pseudomonadota</taxon>
        <taxon>Alphaproteobacteria</taxon>
        <taxon>Rhodobacterales</taxon>
        <taxon>Roseobacteraceae</taxon>
        <taxon>Litoreibacter</taxon>
    </lineage>
</organism>
<feature type="transmembrane region" description="Helical" evidence="7">
    <location>
        <begin position="173"/>
        <end position="194"/>
    </location>
</feature>
<dbReference type="Pfam" id="PF01554">
    <property type="entry name" value="MatE"/>
    <property type="match status" value="2"/>
</dbReference>
<feature type="transmembrane region" description="Helical" evidence="7">
    <location>
        <begin position="418"/>
        <end position="439"/>
    </location>
</feature>
<evidence type="ECO:0000256" key="7">
    <source>
        <dbReference type="SAM" id="Phobius"/>
    </source>
</evidence>
<feature type="transmembrane region" description="Helical" evidence="7">
    <location>
        <begin position="240"/>
        <end position="262"/>
    </location>
</feature>
<comment type="subcellular location">
    <subcellularLocation>
        <location evidence="1">Cell inner membrane</location>
        <topology evidence="1">Multi-pass membrane protein</topology>
    </subcellularLocation>
</comment>
<proteinExistence type="predicted"/>
<evidence type="ECO:0000256" key="2">
    <source>
        <dbReference type="ARBA" id="ARBA00022448"/>
    </source>
</evidence>
<keyword evidence="9" id="KW-1185">Reference proteome</keyword>
<comment type="caution">
    <text evidence="8">The sequence shown here is derived from an EMBL/GenBank/DDBJ whole genome shotgun (WGS) entry which is preliminary data.</text>
</comment>
<keyword evidence="5 7" id="KW-1133">Transmembrane helix</keyword>
<protein>
    <submittedName>
        <fullName evidence="8">Putative MATE family efflux protein</fullName>
    </submittedName>
</protein>
<name>A0A2T6BMS8_9RHOB</name>
<reference evidence="8 9" key="1">
    <citation type="submission" date="2018-04" db="EMBL/GenBank/DDBJ databases">
        <title>Genomic Encyclopedia of Archaeal and Bacterial Type Strains, Phase II (KMG-II): from individual species to whole genera.</title>
        <authorList>
            <person name="Goeker M."/>
        </authorList>
    </citation>
    <scope>NUCLEOTIDE SEQUENCE [LARGE SCALE GENOMIC DNA]</scope>
    <source>
        <strain evidence="8 9">DSM 100977</strain>
    </source>
</reference>
<feature type="transmembrane region" description="Helical" evidence="7">
    <location>
        <begin position="387"/>
        <end position="412"/>
    </location>
</feature>